<dbReference type="EMBL" id="VXMH01000004">
    <property type="protein sequence ID" value="MYC93420.1"/>
    <property type="molecule type" value="Genomic_DNA"/>
</dbReference>
<gene>
    <name evidence="1" type="ORF">F4X14_00485</name>
</gene>
<name>A0A6B1D0S8_9CHLR</name>
<reference evidence="1" key="1">
    <citation type="submission" date="2019-09" db="EMBL/GenBank/DDBJ databases">
        <title>Characterisation of the sponge microbiome using genome-centric metagenomics.</title>
        <authorList>
            <person name="Engelberts J.P."/>
            <person name="Robbins S.J."/>
            <person name="De Goeij J.M."/>
            <person name="Aranda M."/>
            <person name="Bell S.C."/>
            <person name="Webster N.S."/>
        </authorList>
    </citation>
    <scope>NUCLEOTIDE SEQUENCE</scope>
    <source>
        <strain evidence="1">SB0661_bin_32</strain>
    </source>
</reference>
<accession>A0A6B1D0S8</accession>
<protein>
    <submittedName>
        <fullName evidence="1">Uncharacterized protein</fullName>
    </submittedName>
</protein>
<comment type="caution">
    <text evidence="1">The sequence shown here is derived from an EMBL/GenBank/DDBJ whole genome shotgun (WGS) entry which is preliminary data.</text>
</comment>
<proteinExistence type="predicted"/>
<evidence type="ECO:0000313" key="1">
    <source>
        <dbReference type="EMBL" id="MYC93420.1"/>
    </source>
</evidence>
<sequence length="267" mass="30078">MSFSHPFPATTPPISITESGRRITQLDLTELQWWPVVPSLGHSSMQATYEADTQELSAVTEMAATSLAGIHDQDCVEITVRERAIREDWDVPGRPHLFYARLDEKETRWLGVVQQLGARKALRTFKDEWFEADWGRGAERKICDDGRYQRQPDGTYRTTGGRGIGAGTYDVVIGSRTFHCLRAWDTFGSPPSEHAELAEAFIEEGGRVVLYRQYRGRQMGRGETDWAVKYPDNSKIVIDGCVYVHCNCTGRAHDLITNTAIGVDLPR</sequence>
<organism evidence="1">
    <name type="scientific">Caldilineaceae bacterium SB0661_bin_32</name>
    <dbReference type="NCBI Taxonomy" id="2605255"/>
    <lineage>
        <taxon>Bacteria</taxon>
        <taxon>Bacillati</taxon>
        <taxon>Chloroflexota</taxon>
        <taxon>Caldilineae</taxon>
        <taxon>Caldilineales</taxon>
        <taxon>Caldilineaceae</taxon>
    </lineage>
</organism>
<dbReference type="AlphaFoldDB" id="A0A6B1D0S8"/>